<dbReference type="OrthoDB" id="5230585at2759"/>
<keyword evidence="3" id="KW-1185">Reference proteome</keyword>
<dbReference type="AlphaFoldDB" id="A0A1J7JT65"/>
<evidence type="ECO:0000259" key="1">
    <source>
        <dbReference type="Pfam" id="PF07985"/>
    </source>
</evidence>
<accession>A0A1J7JT65</accession>
<dbReference type="PANTHER" id="PTHR42080:SF3">
    <property type="entry name" value="SRR1-LIKE DOMAIN-CONTAINING PROTEIN"/>
    <property type="match status" value="1"/>
</dbReference>
<feature type="domain" description="SRR1-like" evidence="1">
    <location>
        <begin position="206"/>
        <end position="337"/>
    </location>
</feature>
<evidence type="ECO:0000313" key="2">
    <source>
        <dbReference type="EMBL" id="OIW33192.1"/>
    </source>
</evidence>
<dbReference type="Pfam" id="PF07985">
    <property type="entry name" value="SRR1"/>
    <property type="match status" value="1"/>
</dbReference>
<proteinExistence type="predicted"/>
<gene>
    <name evidence="2" type="ORF">CONLIGDRAFT_676994</name>
</gene>
<dbReference type="InterPro" id="IPR012942">
    <property type="entry name" value="SRR1-like"/>
</dbReference>
<dbReference type="EMBL" id="KV875094">
    <property type="protein sequence ID" value="OIW33192.1"/>
    <property type="molecule type" value="Genomic_DNA"/>
</dbReference>
<evidence type="ECO:0000313" key="3">
    <source>
        <dbReference type="Proteomes" id="UP000182658"/>
    </source>
</evidence>
<organism evidence="2 3">
    <name type="scientific">Coniochaeta ligniaria NRRL 30616</name>
    <dbReference type="NCBI Taxonomy" id="1408157"/>
    <lineage>
        <taxon>Eukaryota</taxon>
        <taxon>Fungi</taxon>
        <taxon>Dikarya</taxon>
        <taxon>Ascomycota</taxon>
        <taxon>Pezizomycotina</taxon>
        <taxon>Sordariomycetes</taxon>
        <taxon>Sordariomycetidae</taxon>
        <taxon>Coniochaetales</taxon>
        <taxon>Coniochaetaceae</taxon>
        <taxon>Coniochaeta</taxon>
    </lineage>
</organism>
<dbReference type="InParanoid" id="A0A1J7JT65"/>
<protein>
    <recommendedName>
        <fullName evidence="1">SRR1-like domain-containing protein</fullName>
    </recommendedName>
</protein>
<dbReference type="Proteomes" id="UP000182658">
    <property type="component" value="Unassembled WGS sequence"/>
</dbReference>
<name>A0A1J7JT65_9PEZI</name>
<dbReference type="PANTHER" id="PTHR42080">
    <property type="entry name" value="SRR1 DOMAIN-CONTAINING PROTEIN"/>
    <property type="match status" value="1"/>
</dbReference>
<sequence length="399" mass="45190">MASSQPPLETIGPVNGAHVTKAMANQLMVAYIEDQRRVRASMVAVFYRQVKAIYDSGVPFFTREGLQDISRQMDEATARFTPGNCVEVTFTIRGLDGVVVQIPLVLGNALRRQADDPPNTDTIVAAFDLQLRAANLLARPESVDDFKPEHAFLPFMVQREALHLCRFTGNVVPREPNQSRERLVQSLRRKKVYWAATIQGQKLLSTLNSITTPSVGKIVAMACGNLTYPYDRRRCAYQHALILVLRSFFAERQHQAEEDIHCFAQDPAYEDVDKKALSDVGITVLRNPRAFLEVDASSIVFSCYPSAPIRQVVADMARPAIMIWKKAERFGSRQGERDFEKGDYDSGPRVEAMLRDHYTEFEFPEERQLFFSEDLAIYVRNPDSPTQVDSRRVESLPQI</sequence>
<reference evidence="2 3" key="1">
    <citation type="submission" date="2016-10" db="EMBL/GenBank/DDBJ databases">
        <title>Draft genome sequence of Coniochaeta ligniaria NRRL30616, a lignocellulolytic fungus for bioabatement of inhibitors in plant biomass hydrolysates.</title>
        <authorList>
            <consortium name="DOE Joint Genome Institute"/>
            <person name="Jimenez D.J."/>
            <person name="Hector R.E."/>
            <person name="Riley R."/>
            <person name="Sun H."/>
            <person name="Grigoriev I.V."/>
            <person name="Van Elsas J.D."/>
            <person name="Nichols N.N."/>
        </authorList>
    </citation>
    <scope>NUCLEOTIDE SEQUENCE [LARGE SCALE GENOMIC DNA]</scope>
    <source>
        <strain evidence="2 3">NRRL 30616</strain>
    </source>
</reference>